<accession>A0ABR7GDT2</accession>
<sequence>MQVVYDTYDPDICNEVVLEISKTREIREKIIDVLKQELPQEAQTLETVEYILDEVKDRLRKTPIL</sequence>
<evidence type="ECO:0000313" key="2">
    <source>
        <dbReference type="Proteomes" id="UP000643810"/>
    </source>
</evidence>
<dbReference type="RefSeq" id="WP_186853849.1">
    <property type="nucleotide sequence ID" value="NZ_JACOPG010000001.1"/>
</dbReference>
<dbReference type="EMBL" id="JACOPG010000001">
    <property type="protein sequence ID" value="MBC5685595.1"/>
    <property type="molecule type" value="Genomic_DNA"/>
</dbReference>
<proteinExistence type="predicted"/>
<reference evidence="1 2" key="1">
    <citation type="submission" date="2020-08" db="EMBL/GenBank/DDBJ databases">
        <title>Genome public.</title>
        <authorList>
            <person name="Liu C."/>
            <person name="Sun Q."/>
        </authorList>
    </citation>
    <scope>NUCLEOTIDE SEQUENCE [LARGE SCALE GENOMIC DNA]</scope>
    <source>
        <strain evidence="1 2">NSJ-9</strain>
    </source>
</reference>
<dbReference type="Proteomes" id="UP000643810">
    <property type="component" value="Unassembled WGS sequence"/>
</dbReference>
<keyword evidence="2" id="KW-1185">Reference proteome</keyword>
<name>A0ABR7GDT2_9FIRM</name>
<protein>
    <submittedName>
        <fullName evidence="1">Uncharacterized protein</fullName>
    </submittedName>
</protein>
<organism evidence="1 2">
    <name type="scientific">Roseburia lenta</name>
    <dbReference type="NCBI Taxonomy" id="2763061"/>
    <lineage>
        <taxon>Bacteria</taxon>
        <taxon>Bacillati</taxon>
        <taxon>Bacillota</taxon>
        <taxon>Clostridia</taxon>
        <taxon>Lachnospirales</taxon>
        <taxon>Lachnospiraceae</taxon>
        <taxon>Roseburia</taxon>
    </lineage>
</organism>
<gene>
    <name evidence="1" type="ORF">H8R94_03015</name>
</gene>
<evidence type="ECO:0000313" key="1">
    <source>
        <dbReference type="EMBL" id="MBC5685595.1"/>
    </source>
</evidence>
<comment type="caution">
    <text evidence="1">The sequence shown here is derived from an EMBL/GenBank/DDBJ whole genome shotgun (WGS) entry which is preliminary data.</text>
</comment>